<gene>
    <name evidence="2" type="ORF">EVAR_103847_1</name>
</gene>
<name>A0A4C2ADQ9_EUMVA</name>
<keyword evidence="3" id="KW-1185">Reference proteome</keyword>
<reference evidence="2 3" key="1">
    <citation type="journal article" date="2019" name="Commun. Biol.">
        <title>The bagworm genome reveals a unique fibroin gene that provides high tensile strength.</title>
        <authorList>
            <person name="Kono N."/>
            <person name="Nakamura H."/>
            <person name="Ohtoshi R."/>
            <person name="Tomita M."/>
            <person name="Numata K."/>
            <person name="Arakawa K."/>
        </authorList>
    </citation>
    <scope>NUCLEOTIDE SEQUENCE [LARGE SCALE GENOMIC DNA]</scope>
</reference>
<dbReference type="EMBL" id="BGZK01002917">
    <property type="protein sequence ID" value="GBP97334.1"/>
    <property type="molecule type" value="Genomic_DNA"/>
</dbReference>
<sequence length="195" mass="20995">MGCPQGSVLGPALWNVLLDDLLRLPFPAGVKTVAYADDVTVLVEASSRAEIERLSAQALGLILDWGRRNRLAFAPAKSCTMTVKGRLQRPPIIRWVATPPDCPAATVLGLVLDEAPLLCATCAKYWREGVEELRQGVQGVGRIVGSEISLPQDNLLGDILDYLDVRGGVLVRACKFARSTQRPAENTAASFDAVD</sequence>
<evidence type="ECO:0000259" key="1">
    <source>
        <dbReference type="PROSITE" id="PS50878"/>
    </source>
</evidence>
<protein>
    <submittedName>
        <fullName evidence="2">Retrovirus-related Pol polyprotein from type-1 retrotransposable element R1</fullName>
    </submittedName>
</protein>
<dbReference type="STRING" id="151549.A0A4C2ADQ9"/>
<accession>A0A4C2ADQ9</accession>
<evidence type="ECO:0000313" key="3">
    <source>
        <dbReference type="Proteomes" id="UP000299102"/>
    </source>
</evidence>
<comment type="caution">
    <text evidence="2">The sequence shown here is derived from an EMBL/GenBank/DDBJ whole genome shotgun (WGS) entry which is preliminary data.</text>
</comment>
<feature type="domain" description="Reverse transcriptase" evidence="1">
    <location>
        <begin position="1"/>
        <end position="112"/>
    </location>
</feature>
<evidence type="ECO:0000313" key="2">
    <source>
        <dbReference type="EMBL" id="GBP97334.1"/>
    </source>
</evidence>
<dbReference type="Pfam" id="PF00078">
    <property type="entry name" value="RVT_1"/>
    <property type="match status" value="1"/>
</dbReference>
<proteinExistence type="predicted"/>
<dbReference type="InterPro" id="IPR000477">
    <property type="entry name" value="RT_dom"/>
</dbReference>
<dbReference type="Proteomes" id="UP000299102">
    <property type="component" value="Unassembled WGS sequence"/>
</dbReference>
<dbReference type="AlphaFoldDB" id="A0A4C2ADQ9"/>
<dbReference type="OrthoDB" id="7382669at2759"/>
<dbReference type="PROSITE" id="PS50878">
    <property type="entry name" value="RT_POL"/>
    <property type="match status" value="1"/>
</dbReference>
<organism evidence="2 3">
    <name type="scientific">Eumeta variegata</name>
    <name type="common">Bagworm moth</name>
    <name type="synonym">Eumeta japonica</name>
    <dbReference type="NCBI Taxonomy" id="151549"/>
    <lineage>
        <taxon>Eukaryota</taxon>
        <taxon>Metazoa</taxon>
        <taxon>Ecdysozoa</taxon>
        <taxon>Arthropoda</taxon>
        <taxon>Hexapoda</taxon>
        <taxon>Insecta</taxon>
        <taxon>Pterygota</taxon>
        <taxon>Neoptera</taxon>
        <taxon>Endopterygota</taxon>
        <taxon>Lepidoptera</taxon>
        <taxon>Glossata</taxon>
        <taxon>Ditrysia</taxon>
        <taxon>Tineoidea</taxon>
        <taxon>Psychidae</taxon>
        <taxon>Oiketicinae</taxon>
        <taxon>Eumeta</taxon>
    </lineage>
</organism>